<evidence type="ECO:0000313" key="4">
    <source>
        <dbReference type="Proteomes" id="UP000002899"/>
    </source>
</evidence>
<dbReference type="AlphaFoldDB" id="I7J687"/>
<evidence type="ECO:0000259" key="2">
    <source>
        <dbReference type="PROSITE" id="PS50089"/>
    </source>
</evidence>
<dbReference type="Gene3D" id="3.30.40.10">
    <property type="entry name" value="Zinc/RING finger domain, C3HC4 (zinc finger)"/>
    <property type="match status" value="1"/>
</dbReference>
<dbReference type="GeneID" id="24424205"/>
<dbReference type="RefSeq" id="XP_012648186.1">
    <property type="nucleotide sequence ID" value="XM_012792732.1"/>
</dbReference>
<reference evidence="3 4" key="3">
    <citation type="journal article" date="2016" name="Sci. Rep.">
        <title>Genome-wide diversity and gene expression profiling of Babesia microti isolates identify polymorphic genes that mediate host-pathogen interactions.</title>
        <authorList>
            <person name="Silva J.C."/>
            <person name="Cornillot E."/>
            <person name="McCracken C."/>
            <person name="Usmani-Brown S."/>
            <person name="Dwivedi A."/>
            <person name="Ifeonu O.O."/>
            <person name="Crabtree J."/>
            <person name="Gotia H.T."/>
            <person name="Virji A.Z."/>
            <person name="Reynes C."/>
            <person name="Colinge J."/>
            <person name="Kumar V."/>
            <person name="Lawres L."/>
            <person name="Pazzi J.E."/>
            <person name="Pablo J.V."/>
            <person name="Hung C."/>
            <person name="Brancato J."/>
            <person name="Kumari P."/>
            <person name="Orvis J."/>
            <person name="Tretina K."/>
            <person name="Chibucos M."/>
            <person name="Ott S."/>
            <person name="Sadzewicz L."/>
            <person name="Sengamalay N."/>
            <person name="Shetty A.C."/>
            <person name="Su Q."/>
            <person name="Tallon L."/>
            <person name="Fraser C.M."/>
            <person name="Frutos R."/>
            <person name="Molina D.M."/>
            <person name="Krause P.J."/>
            <person name="Ben Mamoun C."/>
        </authorList>
    </citation>
    <scope>NUCLEOTIDE SEQUENCE [LARGE SCALE GENOMIC DNA]</scope>
    <source>
        <strain evidence="3 4">RI</strain>
    </source>
</reference>
<reference evidence="3 4" key="1">
    <citation type="journal article" date="2012" name="Nucleic Acids Res.">
        <title>Sequencing of the smallest Apicomplexan genome from the human pathogen Babesia microti.</title>
        <authorList>
            <person name="Cornillot E."/>
            <person name="Hadj-Kaddour K."/>
            <person name="Dassouli A."/>
            <person name="Noel B."/>
            <person name="Ranwez V."/>
            <person name="Vacherie B."/>
            <person name="Augagneur Y."/>
            <person name="Bres V."/>
            <person name="Duclos A."/>
            <person name="Randazzo S."/>
            <person name="Carcy B."/>
            <person name="Debierre-Grockiego F."/>
            <person name="Delbecq S."/>
            <person name="Moubri-Menage K."/>
            <person name="Shams-Eldin H."/>
            <person name="Usmani-Brown S."/>
            <person name="Bringaud F."/>
            <person name="Wincker P."/>
            <person name="Vivares C.P."/>
            <person name="Schwarz R.T."/>
            <person name="Schetters T.P."/>
            <person name="Krause P.J."/>
            <person name="Gorenflot A."/>
            <person name="Berry V."/>
            <person name="Barbe V."/>
            <person name="Ben Mamoun C."/>
        </authorList>
    </citation>
    <scope>NUCLEOTIDE SEQUENCE [LARGE SCALE GENOMIC DNA]</scope>
    <source>
        <strain evidence="3 4">RI</strain>
    </source>
</reference>
<dbReference type="KEGG" id="bmic:BMR1_02g02095"/>
<keyword evidence="1" id="KW-0862">Zinc</keyword>
<gene>
    <name evidence="3" type="ORF">BMR1_02g02095</name>
</gene>
<dbReference type="VEuPathDB" id="PiroplasmaDB:BMR1_02g02095"/>
<protein>
    <recommendedName>
        <fullName evidence="2">RING-type domain-containing protein</fullName>
    </recommendedName>
</protein>
<dbReference type="EMBL" id="FO082872">
    <property type="protein sequence ID" value="CCF73577.1"/>
    <property type="molecule type" value="Genomic_DNA"/>
</dbReference>
<dbReference type="InterPro" id="IPR001841">
    <property type="entry name" value="Znf_RING"/>
</dbReference>
<keyword evidence="1" id="KW-0479">Metal-binding</keyword>
<evidence type="ECO:0000256" key="1">
    <source>
        <dbReference type="PROSITE-ProRule" id="PRU00175"/>
    </source>
</evidence>
<keyword evidence="4" id="KW-1185">Reference proteome</keyword>
<dbReference type="InterPro" id="IPR014891">
    <property type="entry name" value="DWNN_domain"/>
</dbReference>
<name>I7J687_BABMR</name>
<organism evidence="3 4">
    <name type="scientific">Babesia microti (strain RI)</name>
    <dbReference type="NCBI Taxonomy" id="1133968"/>
    <lineage>
        <taxon>Eukaryota</taxon>
        <taxon>Sar</taxon>
        <taxon>Alveolata</taxon>
        <taxon>Apicomplexa</taxon>
        <taxon>Aconoidasida</taxon>
        <taxon>Piroplasmida</taxon>
        <taxon>Babesiidae</taxon>
        <taxon>Babesia</taxon>
    </lineage>
</organism>
<reference evidence="3 4" key="2">
    <citation type="journal article" date="2013" name="PLoS ONE">
        <title>Whole genome mapping and re-organization of the nuclear and mitochondrial genomes of Babesia microti isolates.</title>
        <authorList>
            <person name="Cornillot E."/>
            <person name="Dassouli A."/>
            <person name="Garg A."/>
            <person name="Pachikara N."/>
            <person name="Randazzo S."/>
            <person name="Depoix D."/>
            <person name="Carcy B."/>
            <person name="Delbecq S."/>
            <person name="Frutos R."/>
            <person name="Silva J.C."/>
            <person name="Sutton R."/>
            <person name="Krause P.J."/>
            <person name="Mamoun C.B."/>
        </authorList>
    </citation>
    <scope>NUCLEOTIDE SEQUENCE [LARGE SCALE GENOMIC DNA]</scope>
    <source>
        <strain evidence="3 4">RI</strain>
    </source>
</reference>
<dbReference type="SMART" id="SM01180">
    <property type="entry name" value="DWNN"/>
    <property type="match status" value="1"/>
</dbReference>
<dbReference type="PROSITE" id="PS50089">
    <property type="entry name" value="ZF_RING_2"/>
    <property type="match status" value="1"/>
</dbReference>
<dbReference type="Pfam" id="PF08783">
    <property type="entry name" value="DWNN"/>
    <property type="match status" value="1"/>
</dbReference>
<evidence type="ECO:0000313" key="3">
    <source>
        <dbReference type="EMBL" id="CCF73577.1"/>
    </source>
</evidence>
<dbReference type="GO" id="GO:0008270">
    <property type="term" value="F:zinc ion binding"/>
    <property type="evidence" value="ECO:0007669"/>
    <property type="project" value="UniProtKB-KW"/>
</dbReference>
<dbReference type="OrthoDB" id="341679at2759"/>
<dbReference type="Proteomes" id="UP000002899">
    <property type="component" value="Chromosome II"/>
</dbReference>
<accession>I7J687</accession>
<dbReference type="SUPFAM" id="SSF57850">
    <property type="entry name" value="RING/U-box"/>
    <property type="match status" value="1"/>
</dbReference>
<dbReference type="InterPro" id="IPR013083">
    <property type="entry name" value="Znf_RING/FYVE/PHD"/>
</dbReference>
<proteinExistence type="predicted"/>
<sequence>MGSIYYRFGSERGIWRELNIDVDLTAGLLVSDLKILVAEETNLSHEFARRTDLSLSLYDSNGNTTQLGDNCLVHPGERIVVNRIAWTRAPNIVHEASKQLSAIEIALPSPTLENVLPDSLICTLCQQTMKKPVLVKCTFACGASGCKKCVLRIMDKNVQHEGVQDGVDTSAYNNNKCPFCKKGHVTAITINRRLQSLLQSLDANKNDITDCKDHVDNGDQLKIDQSNADNIVNDADHQNDSEMDEDDNLHLPTFSYPSHYVYLLSNELFNLVRSSGYTFISEGQSSWLGVYLDAEGDSSEAKIIPISLVGGGTSYVIGGVFKLGTKCKVQLQYDEAAKEFLEQAIKLGIDTNGLAVYRSNWINKFLDTPMVPIRKQPFVTFISNNTFKGNNGILSSKKLLFNECTEIAIDEHTFNLVVAAVNTHNPMASKLSVKNVMKDTVKRKVKRLNWRDACYPGGPNPLPMHLGDTNPYAGYCHLLPFLSESQFQLLKKAQELLKINFLKSFKKNVIKSLKMGKISKKVAGKLLCKMYDNMNNIVVTDVNV</sequence>
<feature type="domain" description="RING-type" evidence="2">
    <location>
        <begin position="122"/>
        <end position="181"/>
    </location>
</feature>
<dbReference type="OMA" id="CSARCGC"/>
<keyword evidence="1" id="KW-0863">Zinc-finger</keyword>
<dbReference type="Gene3D" id="3.10.20.90">
    <property type="entry name" value="Phosphatidylinositol 3-kinase Catalytic Subunit, Chain A, domain 1"/>
    <property type="match status" value="1"/>
</dbReference>